<dbReference type="AlphaFoldDB" id="A0A6L2KP73"/>
<reference evidence="1" key="1">
    <citation type="journal article" date="2019" name="Sci. Rep.">
        <title>Draft genome of Tanacetum cinerariifolium, the natural source of mosquito coil.</title>
        <authorList>
            <person name="Yamashiro T."/>
            <person name="Shiraishi A."/>
            <person name="Satake H."/>
            <person name="Nakayama K."/>
        </authorList>
    </citation>
    <scope>NUCLEOTIDE SEQUENCE</scope>
</reference>
<accession>A0A6L2KP73</accession>
<sequence>MDLFAFIRHSDPTKVGDARQEHSIERDADVLKETVSRDILELREDYHVASSNMEGKSLAVIRGLVSDGSSVLSRVTKHLTIVLVTPTSPATDVLVTTIAVTTIVTADASAVLPLKVRVKSKNLEIFGDSTSAGDENVNVAERDAEIAHLKSLLSLKEYEAVEAIRLYSQLSIVEAVDAAKGNELRDLKERKFVLEGEKDVLSKKGTTLESVAALKEAELVSLTAQRDMLADQRSSLEFAFELFKGHTEAMQDEQAKAIGYAVNKGIRDGLKAGVDHRKARRDLSMIEAYDPFAEARYIDAVNALGIVDFSLLSEVRGEIEEKRLSLINVMVPLAEPLSLNSLIGEASTSAIPATTEPITTLSMTFSSSDVVPPLSISNDQALDTKPNDEDPSAVTFEKEELKTFSKVVGSTIVMVLSTVGLSKTLGDYFPSIRLATPLVYLS</sequence>
<proteinExistence type="predicted"/>
<protein>
    <submittedName>
        <fullName evidence="1">Uncharacterized protein</fullName>
    </submittedName>
</protein>
<evidence type="ECO:0000313" key="1">
    <source>
        <dbReference type="EMBL" id="GEU49704.1"/>
    </source>
</evidence>
<name>A0A6L2KP73_TANCI</name>
<dbReference type="EMBL" id="BKCJ010002603">
    <property type="protein sequence ID" value="GEU49704.1"/>
    <property type="molecule type" value="Genomic_DNA"/>
</dbReference>
<gene>
    <name evidence="1" type="ORF">Tci_021682</name>
</gene>
<organism evidence="1">
    <name type="scientific">Tanacetum cinerariifolium</name>
    <name type="common">Dalmatian daisy</name>
    <name type="synonym">Chrysanthemum cinerariifolium</name>
    <dbReference type="NCBI Taxonomy" id="118510"/>
    <lineage>
        <taxon>Eukaryota</taxon>
        <taxon>Viridiplantae</taxon>
        <taxon>Streptophyta</taxon>
        <taxon>Embryophyta</taxon>
        <taxon>Tracheophyta</taxon>
        <taxon>Spermatophyta</taxon>
        <taxon>Magnoliopsida</taxon>
        <taxon>eudicotyledons</taxon>
        <taxon>Gunneridae</taxon>
        <taxon>Pentapetalae</taxon>
        <taxon>asterids</taxon>
        <taxon>campanulids</taxon>
        <taxon>Asterales</taxon>
        <taxon>Asteraceae</taxon>
        <taxon>Asteroideae</taxon>
        <taxon>Anthemideae</taxon>
        <taxon>Anthemidinae</taxon>
        <taxon>Tanacetum</taxon>
    </lineage>
</organism>
<comment type="caution">
    <text evidence="1">The sequence shown here is derived from an EMBL/GenBank/DDBJ whole genome shotgun (WGS) entry which is preliminary data.</text>
</comment>